<evidence type="ECO:0000256" key="1">
    <source>
        <dbReference type="SAM" id="MobiDB-lite"/>
    </source>
</evidence>
<proteinExistence type="predicted"/>
<dbReference type="AlphaFoldDB" id="A0AAV7WA29"/>
<feature type="region of interest" description="Disordered" evidence="1">
    <location>
        <begin position="19"/>
        <end position="45"/>
    </location>
</feature>
<name>A0AAV7WA29_PLEWA</name>
<keyword evidence="3" id="KW-1185">Reference proteome</keyword>
<dbReference type="EMBL" id="JANPWB010000002">
    <property type="protein sequence ID" value="KAJ1209462.1"/>
    <property type="molecule type" value="Genomic_DNA"/>
</dbReference>
<reference evidence="2" key="1">
    <citation type="journal article" date="2022" name="bioRxiv">
        <title>Sequencing and chromosome-scale assembly of the giantPleurodeles waltlgenome.</title>
        <authorList>
            <person name="Brown T."/>
            <person name="Elewa A."/>
            <person name="Iarovenko S."/>
            <person name="Subramanian E."/>
            <person name="Araus A.J."/>
            <person name="Petzold A."/>
            <person name="Susuki M."/>
            <person name="Suzuki K.-i.T."/>
            <person name="Hayashi T."/>
            <person name="Toyoda A."/>
            <person name="Oliveira C."/>
            <person name="Osipova E."/>
            <person name="Leigh N.D."/>
            <person name="Simon A."/>
            <person name="Yun M.H."/>
        </authorList>
    </citation>
    <scope>NUCLEOTIDE SEQUENCE</scope>
    <source>
        <strain evidence="2">20211129_DDA</strain>
        <tissue evidence="2">Liver</tissue>
    </source>
</reference>
<evidence type="ECO:0000313" key="2">
    <source>
        <dbReference type="EMBL" id="KAJ1209462.1"/>
    </source>
</evidence>
<accession>A0AAV7WA29</accession>
<gene>
    <name evidence="2" type="ORF">NDU88_004840</name>
</gene>
<protein>
    <submittedName>
        <fullName evidence="2">Uncharacterized protein</fullName>
    </submittedName>
</protein>
<organism evidence="2 3">
    <name type="scientific">Pleurodeles waltl</name>
    <name type="common">Iberian ribbed newt</name>
    <dbReference type="NCBI Taxonomy" id="8319"/>
    <lineage>
        <taxon>Eukaryota</taxon>
        <taxon>Metazoa</taxon>
        <taxon>Chordata</taxon>
        <taxon>Craniata</taxon>
        <taxon>Vertebrata</taxon>
        <taxon>Euteleostomi</taxon>
        <taxon>Amphibia</taxon>
        <taxon>Batrachia</taxon>
        <taxon>Caudata</taxon>
        <taxon>Salamandroidea</taxon>
        <taxon>Salamandridae</taxon>
        <taxon>Pleurodelinae</taxon>
        <taxon>Pleurodeles</taxon>
    </lineage>
</organism>
<comment type="caution">
    <text evidence="2">The sequence shown here is derived from an EMBL/GenBank/DDBJ whole genome shotgun (WGS) entry which is preliminary data.</text>
</comment>
<sequence>MGADVKYLWGTPLNTGPCLHPARPDGSEVLGGNTPRLGRSEAGEGRARRWTCVLEERDEAQHGAVGPERTKGEQKKEATEVGRHTEQSAFIKRRPRGRVAGEKASHVPGGAWLIQVRGWAGEGGIFIGREGEGDLGRVGNALGTNELRKG</sequence>
<feature type="compositionally biased region" description="Basic and acidic residues" evidence="1">
    <location>
        <begin position="68"/>
        <end position="86"/>
    </location>
</feature>
<feature type="region of interest" description="Disordered" evidence="1">
    <location>
        <begin position="58"/>
        <end position="88"/>
    </location>
</feature>
<dbReference type="Proteomes" id="UP001066276">
    <property type="component" value="Chromosome 1_2"/>
</dbReference>
<evidence type="ECO:0000313" key="3">
    <source>
        <dbReference type="Proteomes" id="UP001066276"/>
    </source>
</evidence>